<dbReference type="PRINTS" id="PR00463">
    <property type="entry name" value="EP450I"/>
</dbReference>
<dbReference type="Gene3D" id="1.10.630.10">
    <property type="entry name" value="Cytochrome P450"/>
    <property type="match status" value="2"/>
</dbReference>
<keyword evidence="16" id="KW-1185">Reference proteome</keyword>
<dbReference type="FunFam" id="1.10.630.10:FF:000055">
    <property type="entry name" value="Cytochrome P450 71A26"/>
    <property type="match status" value="2"/>
</dbReference>
<evidence type="ECO:0000256" key="7">
    <source>
        <dbReference type="ARBA" id="ARBA00022723"/>
    </source>
</evidence>
<evidence type="ECO:0000256" key="6">
    <source>
        <dbReference type="ARBA" id="ARBA00022692"/>
    </source>
</evidence>
<evidence type="ECO:0000256" key="3">
    <source>
        <dbReference type="ARBA" id="ARBA00005179"/>
    </source>
</evidence>
<dbReference type="STRING" id="888268.A0A1E5UJM0"/>
<dbReference type="PANTHER" id="PTHR47955">
    <property type="entry name" value="CYTOCHROME P450 FAMILY 71 PROTEIN"/>
    <property type="match status" value="1"/>
</dbReference>
<dbReference type="OrthoDB" id="1470350at2759"/>
<keyword evidence="5 13" id="KW-0349">Heme</keyword>
<evidence type="ECO:0000256" key="9">
    <source>
        <dbReference type="ARBA" id="ARBA00023002"/>
    </source>
</evidence>
<protein>
    <submittedName>
        <fullName evidence="15">3-hydroxyindolin-2-one monooxygenase</fullName>
    </submittedName>
</protein>
<dbReference type="Pfam" id="PF00067">
    <property type="entry name" value="p450"/>
    <property type="match status" value="2"/>
</dbReference>
<proteinExistence type="inferred from homology"/>
<dbReference type="CDD" id="cd11072">
    <property type="entry name" value="CYP71-like"/>
    <property type="match status" value="2"/>
</dbReference>
<evidence type="ECO:0000256" key="1">
    <source>
        <dbReference type="ARBA" id="ARBA00001971"/>
    </source>
</evidence>
<dbReference type="InterPro" id="IPR017972">
    <property type="entry name" value="Cyt_P450_CS"/>
</dbReference>
<keyword evidence="12 14" id="KW-0472">Membrane</keyword>
<dbReference type="Proteomes" id="UP000095767">
    <property type="component" value="Unassembled WGS sequence"/>
</dbReference>
<dbReference type="PROSITE" id="PS00086">
    <property type="entry name" value="CYTOCHROME_P450"/>
    <property type="match status" value="2"/>
</dbReference>
<evidence type="ECO:0000313" key="16">
    <source>
        <dbReference type="Proteomes" id="UP000095767"/>
    </source>
</evidence>
<dbReference type="GO" id="GO:0004497">
    <property type="term" value="F:monooxygenase activity"/>
    <property type="evidence" value="ECO:0007669"/>
    <property type="project" value="UniProtKB-KW"/>
</dbReference>
<keyword evidence="11 15" id="KW-0503">Monooxygenase</keyword>
<organism evidence="15 16">
    <name type="scientific">Dichanthelium oligosanthes</name>
    <dbReference type="NCBI Taxonomy" id="888268"/>
    <lineage>
        <taxon>Eukaryota</taxon>
        <taxon>Viridiplantae</taxon>
        <taxon>Streptophyta</taxon>
        <taxon>Embryophyta</taxon>
        <taxon>Tracheophyta</taxon>
        <taxon>Spermatophyta</taxon>
        <taxon>Magnoliopsida</taxon>
        <taxon>Liliopsida</taxon>
        <taxon>Poales</taxon>
        <taxon>Poaceae</taxon>
        <taxon>PACMAD clade</taxon>
        <taxon>Panicoideae</taxon>
        <taxon>Panicodae</taxon>
        <taxon>Paniceae</taxon>
        <taxon>Dichantheliinae</taxon>
        <taxon>Dichanthelium</taxon>
    </lineage>
</organism>
<evidence type="ECO:0000256" key="13">
    <source>
        <dbReference type="PIRSR" id="PIRSR602401-1"/>
    </source>
</evidence>
<dbReference type="AlphaFoldDB" id="A0A1E5UJM0"/>
<name>A0A1E5UJM0_9POAL</name>
<evidence type="ECO:0000256" key="8">
    <source>
        <dbReference type="ARBA" id="ARBA00022989"/>
    </source>
</evidence>
<evidence type="ECO:0000256" key="12">
    <source>
        <dbReference type="ARBA" id="ARBA00023136"/>
    </source>
</evidence>
<evidence type="ECO:0000256" key="14">
    <source>
        <dbReference type="SAM" id="Phobius"/>
    </source>
</evidence>
<keyword evidence="8 14" id="KW-1133">Transmembrane helix</keyword>
<feature type="transmembrane region" description="Helical" evidence="14">
    <location>
        <begin position="12"/>
        <end position="33"/>
    </location>
</feature>
<keyword evidence="10 13" id="KW-0408">Iron</keyword>
<dbReference type="PRINTS" id="PR00385">
    <property type="entry name" value="P450"/>
</dbReference>
<comment type="caution">
    <text evidence="15">The sequence shown here is derived from an EMBL/GenBank/DDBJ whole genome shotgun (WGS) entry which is preliminary data.</text>
</comment>
<keyword evidence="6 14" id="KW-0812">Transmembrane</keyword>
<comment type="subcellular location">
    <subcellularLocation>
        <location evidence="2">Membrane</location>
    </subcellularLocation>
</comment>
<dbReference type="InterPro" id="IPR002401">
    <property type="entry name" value="Cyt_P450_E_grp-I"/>
</dbReference>
<evidence type="ECO:0000256" key="2">
    <source>
        <dbReference type="ARBA" id="ARBA00004370"/>
    </source>
</evidence>
<evidence type="ECO:0000256" key="5">
    <source>
        <dbReference type="ARBA" id="ARBA00022617"/>
    </source>
</evidence>
<dbReference type="GO" id="GO:0016020">
    <property type="term" value="C:membrane"/>
    <property type="evidence" value="ECO:0007669"/>
    <property type="project" value="UniProtKB-SubCell"/>
</dbReference>
<comment type="similarity">
    <text evidence="4">Belongs to the cytochrome P450 family.</text>
</comment>
<comment type="cofactor">
    <cofactor evidence="1 13">
        <name>heme</name>
        <dbReference type="ChEBI" id="CHEBI:30413"/>
    </cofactor>
</comment>
<dbReference type="SUPFAM" id="SSF48264">
    <property type="entry name" value="Cytochrome P450"/>
    <property type="match status" value="2"/>
</dbReference>
<feature type="binding site" description="axial binding residue" evidence="13">
    <location>
        <position position="974"/>
    </location>
    <ligand>
        <name>heme</name>
        <dbReference type="ChEBI" id="CHEBI:30413"/>
    </ligand>
    <ligandPart>
        <name>Fe</name>
        <dbReference type="ChEBI" id="CHEBI:18248"/>
    </ligandPart>
</feature>
<dbReference type="GO" id="GO:0005506">
    <property type="term" value="F:iron ion binding"/>
    <property type="evidence" value="ECO:0007669"/>
    <property type="project" value="InterPro"/>
</dbReference>
<evidence type="ECO:0000256" key="10">
    <source>
        <dbReference type="ARBA" id="ARBA00023004"/>
    </source>
</evidence>
<dbReference type="EMBL" id="LWDX02074821">
    <property type="protein sequence ID" value="OEL13080.1"/>
    <property type="molecule type" value="Genomic_DNA"/>
</dbReference>
<keyword evidence="7 13" id="KW-0479">Metal-binding</keyword>
<evidence type="ECO:0000256" key="4">
    <source>
        <dbReference type="ARBA" id="ARBA00010617"/>
    </source>
</evidence>
<sequence length="1028" mass="115339">MALEAAYHYLQLAVVHGTSTQGILLLVLLLLLIRIASVRSSSTTASKQQLPPSPPGKLPIIGHLHLIGSHPHVSFRELDAKYGRNGVMLVHVGAVPTVVVSTPQAAEIVLRTQDHVLASRPRSPVADIIRYGSTDVAFAPYGDYWRVARKLVTTHLLSPKMVYSKRRDREEEVRLVVAKIKEATAAAPGKALDMSELLAGYTSDFVCRAVLGESHRKEGRNKLFRELTEISASLLGGFNLEDYFPRLANMDVFLRLICAKAKGVGQRWDKLFNELLSEYARLSESSHQKEDSSEDFVHVLLSLQKEYGITTDNVKAILVNMFEAAIETSFLVLEYSMAELMNNRNILAKLQKEVRTATSQGKKLDMIMEEDLSRMPYLKATIKETMRVHPPAPFLLPHFSTTDCKINGYSIPSGTRVIVNAWALARDPTSWERADEYLPDRFLEDGRDADVDMNGKDLRYVPFGSGRRICAGANFAIATVEIMLANLIYHFNWELPSEMEATGAKEDMALEAAYHYLQQAVHGTSTPAVLLLILAPLLLLASVRTFTNTTASSTKGKRRLPPSPPGKLPIIGHSHLVGAQTHLALRDLVVKHGHNGLLFLQDGAVPTVIVSSPRAAEAIMRTNDHIFSSRPWSMASHILRYNTCDVAFSPLGEYWQKTRKLVNTHLLSAKKVYSFRHGRHEEVRLVVDKLREAITTAPGTAVDMSEILAEYTNDVVSRSVLGAAHRKDGRNTLFRELTETNVDLLVGFNLENYIPRWPMTDLLMKLVCYKVTRHLKRWDVLLDEVIEEHVHSRKQSGEKEESSDFIHVFLAQQEEYGLTADNVKSLLMNIFEAAIETSYLVLEYAMAELMNNKHVMKKLQTEVRMYGSQGKKLDMIMEDDLSNLPYLKATVKESLRLHPPGPLLLPHYSIADCNVDGFDIPAKTRVLVNGWAIGRDPEAWERPDDFMPERFLQETGGVGQDFKYLPFGSGRRICPGANFANATMEIMLANLMYHFDWEVPNGAEVSMAETFGLMLRRNDKLHLIPTVV</sequence>
<dbReference type="PANTHER" id="PTHR47955:SF14">
    <property type="entry name" value="OS01G0543600 PROTEIN"/>
    <property type="match status" value="1"/>
</dbReference>
<dbReference type="InterPro" id="IPR001128">
    <property type="entry name" value="Cyt_P450"/>
</dbReference>
<evidence type="ECO:0000313" key="15">
    <source>
        <dbReference type="EMBL" id="OEL13080.1"/>
    </source>
</evidence>
<dbReference type="InterPro" id="IPR036396">
    <property type="entry name" value="Cyt_P450_sf"/>
</dbReference>
<dbReference type="GO" id="GO:0016705">
    <property type="term" value="F:oxidoreductase activity, acting on paired donors, with incorporation or reduction of molecular oxygen"/>
    <property type="evidence" value="ECO:0007669"/>
    <property type="project" value="InterPro"/>
</dbReference>
<evidence type="ECO:0000256" key="11">
    <source>
        <dbReference type="ARBA" id="ARBA00023033"/>
    </source>
</evidence>
<keyword evidence="9" id="KW-0560">Oxidoreductase</keyword>
<reference evidence="15 16" key="1">
    <citation type="submission" date="2016-09" db="EMBL/GenBank/DDBJ databases">
        <title>The draft genome of Dichanthelium oligosanthes: A C3 panicoid grass species.</title>
        <authorList>
            <person name="Studer A.J."/>
            <person name="Schnable J.C."/>
            <person name="Brutnell T.P."/>
        </authorList>
    </citation>
    <scope>NUCLEOTIDE SEQUENCE [LARGE SCALE GENOMIC DNA]</scope>
    <source>
        <strain evidence="16">cv. Kellogg 1175</strain>
        <tissue evidence="15">Leaf</tissue>
    </source>
</reference>
<accession>A0A1E5UJM0</accession>
<gene>
    <name evidence="15" type="ORF">BAE44_0025901</name>
</gene>
<comment type="pathway">
    <text evidence="3">Secondary metabolite biosynthesis.</text>
</comment>
<dbReference type="GO" id="GO:0020037">
    <property type="term" value="F:heme binding"/>
    <property type="evidence" value="ECO:0007669"/>
    <property type="project" value="InterPro"/>
</dbReference>